<accession>A0ABV9U5I3</accession>
<feature type="compositionally biased region" description="Polar residues" evidence="1">
    <location>
        <begin position="1"/>
        <end position="20"/>
    </location>
</feature>
<comment type="caution">
    <text evidence="3">The sequence shown here is derived from an EMBL/GenBank/DDBJ whole genome shotgun (WGS) entry which is preliminary data.</text>
</comment>
<keyword evidence="4" id="KW-1185">Reference proteome</keyword>
<name>A0ABV9U5I3_9ACTN</name>
<proteinExistence type="predicted"/>
<gene>
    <name evidence="3" type="ORF">ACFPCY_30890</name>
</gene>
<feature type="domain" description="DUF397" evidence="2">
    <location>
        <begin position="9"/>
        <end position="62"/>
    </location>
</feature>
<organism evidence="3 4">
    <name type="scientific">Actinomadura gamaensis</name>
    <dbReference type="NCBI Taxonomy" id="1763541"/>
    <lineage>
        <taxon>Bacteria</taxon>
        <taxon>Bacillati</taxon>
        <taxon>Actinomycetota</taxon>
        <taxon>Actinomycetes</taxon>
        <taxon>Streptosporangiales</taxon>
        <taxon>Thermomonosporaceae</taxon>
        <taxon>Actinomadura</taxon>
    </lineage>
</organism>
<dbReference type="Proteomes" id="UP001595872">
    <property type="component" value="Unassembled WGS sequence"/>
</dbReference>
<dbReference type="RefSeq" id="WP_378260974.1">
    <property type="nucleotide sequence ID" value="NZ_JBHSIT010000010.1"/>
</dbReference>
<sequence>MRGVTVQPTWRKSSHSTPTGSDCVEVANLDGAAMLVRDSKAPNGPRLALAAAEWRVFAAAVKRRPHC</sequence>
<protein>
    <submittedName>
        <fullName evidence="3">DUF397 domain-containing protein</fullName>
    </submittedName>
</protein>
<reference evidence="4" key="1">
    <citation type="journal article" date="2019" name="Int. J. Syst. Evol. Microbiol.">
        <title>The Global Catalogue of Microorganisms (GCM) 10K type strain sequencing project: providing services to taxonomists for standard genome sequencing and annotation.</title>
        <authorList>
            <consortium name="The Broad Institute Genomics Platform"/>
            <consortium name="The Broad Institute Genome Sequencing Center for Infectious Disease"/>
            <person name="Wu L."/>
            <person name="Ma J."/>
        </authorList>
    </citation>
    <scope>NUCLEOTIDE SEQUENCE [LARGE SCALE GENOMIC DNA]</scope>
    <source>
        <strain evidence="4">KLKA75</strain>
    </source>
</reference>
<dbReference type="EMBL" id="JBHSIT010000010">
    <property type="protein sequence ID" value="MFC4911747.1"/>
    <property type="molecule type" value="Genomic_DNA"/>
</dbReference>
<evidence type="ECO:0000256" key="1">
    <source>
        <dbReference type="SAM" id="MobiDB-lite"/>
    </source>
</evidence>
<evidence type="ECO:0000313" key="3">
    <source>
        <dbReference type="EMBL" id="MFC4911747.1"/>
    </source>
</evidence>
<dbReference type="Pfam" id="PF04149">
    <property type="entry name" value="DUF397"/>
    <property type="match status" value="1"/>
</dbReference>
<evidence type="ECO:0000259" key="2">
    <source>
        <dbReference type="Pfam" id="PF04149"/>
    </source>
</evidence>
<evidence type="ECO:0000313" key="4">
    <source>
        <dbReference type="Proteomes" id="UP001595872"/>
    </source>
</evidence>
<feature type="region of interest" description="Disordered" evidence="1">
    <location>
        <begin position="1"/>
        <end position="22"/>
    </location>
</feature>
<dbReference type="InterPro" id="IPR007278">
    <property type="entry name" value="DUF397"/>
</dbReference>